<comment type="caution">
    <text evidence="2">The sequence shown here is derived from an EMBL/GenBank/DDBJ whole genome shotgun (WGS) entry which is preliminary data.</text>
</comment>
<gene>
    <name evidence="2" type="ORF">VB695_20315</name>
</gene>
<evidence type="ECO:0000313" key="3">
    <source>
        <dbReference type="Proteomes" id="UP001303285"/>
    </source>
</evidence>
<accession>A0ABU5UVT2</accession>
<feature type="coiled-coil region" evidence="1">
    <location>
        <begin position="79"/>
        <end position="106"/>
    </location>
</feature>
<dbReference type="Proteomes" id="UP001303285">
    <property type="component" value="Unassembled WGS sequence"/>
</dbReference>
<name>A0ABU5UVT2_NODSP</name>
<evidence type="ECO:0000313" key="2">
    <source>
        <dbReference type="EMBL" id="MEA5610386.1"/>
    </source>
</evidence>
<evidence type="ECO:0000256" key="1">
    <source>
        <dbReference type="SAM" id="Coils"/>
    </source>
</evidence>
<sequence>MKVELQLSSDDLLKAVEQLSQADLKQFISQVIALQAQRTAPSLMQQESELLLKINQVISVEIQNYYNDLIAKRDTETLTDEEHRELLNLTEQIEKQQAQRIEYLVELANLRGISLNALMESLGIQMQVYV</sequence>
<keyword evidence="1" id="KW-0175">Coiled coil</keyword>
<proteinExistence type="predicted"/>
<keyword evidence="3" id="KW-1185">Reference proteome</keyword>
<organism evidence="2 3">
    <name type="scientific">Nodularia spumigena UHCC 0060</name>
    <dbReference type="NCBI Taxonomy" id="3110300"/>
    <lineage>
        <taxon>Bacteria</taxon>
        <taxon>Bacillati</taxon>
        <taxon>Cyanobacteriota</taxon>
        <taxon>Cyanophyceae</taxon>
        <taxon>Nostocales</taxon>
        <taxon>Nodulariaceae</taxon>
        <taxon>Nodularia</taxon>
    </lineage>
</organism>
<dbReference type="EMBL" id="JAYGHK010000095">
    <property type="protein sequence ID" value="MEA5610386.1"/>
    <property type="molecule type" value="Genomic_DNA"/>
</dbReference>
<protein>
    <submittedName>
        <fullName evidence="2">STAS/SEC14 domain-containing protein</fullName>
    </submittedName>
</protein>
<reference evidence="2 3" key="1">
    <citation type="submission" date="2023-12" db="EMBL/GenBank/DDBJ databases">
        <title>Baltic Sea Cyanobacteria.</title>
        <authorList>
            <person name="Delbaje E."/>
            <person name="Fewer D.P."/>
            <person name="Shishido T.K."/>
        </authorList>
    </citation>
    <scope>NUCLEOTIDE SEQUENCE [LARGE SCALE GENOMIC DNA]</scope>
    <source>
        <strain evidence="2 3">UHCC 0060</strain>
    </source>
</reference>